<reference evidence="2 3" key="1">
    <citation type="submission" date="2021-03" db="EMBL/GenBank/DDBJ databases">
        <title>Sequencing the genomes of 1000 actinobacteria strains.</title>
        <authorList>
            <person name="Klenk H.-P."/>
        </authorList>
    </citation>
    <scope>NUCLEOTIDE SEQUENCE [LARGE SCALE GENOMIC DNA]</scope>
    <source>
        <strain evidence="2 3">DSM 44580</strain>
    </source>
</reference>
<name>A0ABS5A733_9PSEU</name>
<evidence type="ECO:0000313" key="2">
    <source>
        <dbReference type="EMBL" id="MBP2472409.1"/>
    </source>
</evidence>
<keyword evidence="3" id="KW-1185">Reference proteome</keyword>
<proteinExistence type="predicted"/>
<comment type="caution">
    <text evidence="2">The sequence shown here is derived from an EMBL/GenBank/DDBJ whole genome shotgun (WGS) entry which is preliminary data.</text>
</comment>
<feature type="region of interest" description="Disordered" evidence="1">
    <location>
        <begin position="83"/>
        <end position="103"/>
    </location>
</feature>
<organism evidence="2 3">
    <name type="scientific">Crossiella equi</name>
    <dbReference type="NCBI Taxonomy" id="130796"/>
    <lineage>
        <taxon>Bacteria</taxon>
        <taxon>Bacillati</taxon>
        <taxon>Actinomycetota</taxon>
        <taxon>Actinomycetes</taxon>
        <taxon>Pseudonocardiales</taxon>
        <taxon>Pseudonocardiaceae</taxon>
        <taxon>Crossiella</taxon>
    </lineage>
</organism>
<gene>
    <name evidence="2" type="ORF">JOF53_001281</name>
</gene>
<evidence type="ECO:0000313" key="3">
    <source>
        <dbReference type="Proteomes" id="UP001519363"/>
    </source>
</evidence>
<protein>
    <submittedName>
        <fullName evidence="2">Uncharacterized protein</fullName>
    </submittedName>
</protein>
<dbReference type="Proteomes" id="UP001519363">
    <property type="component" value="Unassembled WGS sequence"/>
</dbReference>
<dbReference type="RefSeq" id="WP_143342373.1">
    <property type="nucleotide sequence ID" value="NZ_JAGIOO010000001.1"/>
</dbReference>
<accession>A0ABS5A733</accession>
<dbReference type="EMBL" id="JAGIOO010000001">
    <property type="protein sequence ID" value="MBP2472409.1"/>
    <property type="molecule type" value="Genomic_DNA"/>
</dbReference>
<sequence>MADRDWRSSPDFAWNPETGDCSDVCQYRGVVNLWVPLPNRQMAVIAYRCPNPACPHVVRLKVELPSITEGTADFFAAQARRAAEPPPLPADEVTKSKTIWKAS</sequence>
<evidence type="ECO:0000256" key="1">
    <source>
        <dbReference type="SAM" id="MobiDB-lite"/>
    </source>
</evidence>